<gene>
    <name evidence="1" type="ORF">MAE02_68150</name>
</gene>
<evidence type="ECO:0000313" key="2">
    <source>
        <dbReference type="Proteomes" id="UP000321085"/>
    </source>
</evidence>
<proteinExistence type="predicted"/>
<dbReference type="EMBL" id="BJYU01000329">
    <property type="protein sequence ID" value="GEO19119.1"/>
    <property type="molecule type" value="Genomic_DNA"/>
</dbReference>
<accession>A0A512C4J3</accession>
<comment type="caution">
    <text evidence="1">The sequence shown here is derived from an EMBL/GenBank/DDBJ whole genome shotgun (WGS) entry which is preliminary data.</text>
</comment>
<name>A0A512C4J3_9HYPH</name>
<keyword evidence="2" id="KW-1185">Reference proteome</keyword>
<dbReference type="Proteomes" id="UP000321085">
    <property type="component" value="Unassembled WGS sequence"/>
</dbReference>
<dbReference type="AlphaFoldDB" id="A0A512C4J3"/>
<sequence>MPSGELGMFENKSRHSVIDKFLIGITYDTGLEKTRRLIKKIGHETATDPEFAPTIPAPLFIHRPISGHGIILAF</sequence>
<evidence type="ECO:0000313" key="1">
    <source>
        <dbReference type="EMBL" id="GEO19119.1"/>
    </source>
</evidence>
<protein>
    <submittedName>
        <fullName evidence="1">Uncharacterized protein</fullName>
    </submittedName>
</protein>
<organism evidence="1 2">
    <name type="scientific">Microvirga aerophila</name>
    <dbReference type="NCBI Taxonomy" id="670291"/>
    <lineage>
        <taxon>Bacteria</taxon>
        <taxon>Pseudomonadati</taxon>
        <taxon>Pseudomonadota</taxon>
        <taxon>Alphaproteobacteria</taxon>
        <taxon>Hyphomicrobiales</taxon>
        <taxon>Methylobacteriaceae</taxon>
        <taxon>Microvirga</taxon>
    </lineage>
</organism>
<reference evidence="1 2" key="1">
    <citation type="submission" date="2019-07" db="EMBL/GenBank/DDBJ databases">
        <title>Whole genome shotgun sequence of Microvirga aerophila NBRC 106136.</title>
        <authorList>
            <person name="Hosoyama A."/>
            <person name="Uohara A."/>
            <person name="Ohji S."/>
            <person name="Ichikawa N."/>
        </authorList>
    </citation>
    <scope>NUCLEOTIDE SEQUENCE [LARGE SCALE GENOMIC DNA]</scope>
    <source>
        <strain evidence="1 2">NBRC 106136</strain>
    </source>
</reference>